<dbReference type="AlphaFoldDB" id="A0AAV0HH31"/>
<accession>A0AAV0HH31</accession>
<dbReference type="Proteomes" id="UP001154282">
    <property type="component" value="Unassembled WGS sequence"/>
</dbReference>
<feature type="domain" description="AUX/IAA" evidence="3">
    <location>
        <begin position="9"/>
        <end position="43"/>
    </location>
</feature>
<keyword evidence="2" id="KW-0805">Transcription regulation</keyword>
<comment type="function">
    <text evidence="1">Aux/IAA proteins are short-lived transcriptional factors that function as repressors of early auxin response genes at low auxin concentrations. Repression is thought to result from the interaction with auxin response factors (ARFs), proteins that bind to the auxin-responsive promoter element (AuxRE). Formation of heterodimers with ARF proteins may alter their ability to modulate early auxin response genes expression.</text>
</comment>
<keyword evidence="2" id="KW-0539">Nucleus</keyword>
<protein>
    <recommendedName>
        <fullName evidence="2">Auxin-responsive protein</fullName>
    </recommendedName>
</protein>
<comment type="caution">
    <text evidence="4">The sequence shown here is derived from an EMBL/GenBank/DDBJ whole genome shotgun (WGS) entry which is preliminary data.</text>
</comment>
<dbReference type="Gene3D" id="3.10.20.90">
    <property type="entry name" value="Phosphatidylinositol 3-kinase Catalytic Subunit, Chain A, domain 1"/>
    <property type="match status" value="1"/>
</dbReference>
<dbReference type="PANTHER" id="PTHR31734">
    <property type="entry name" value="AUXIN-RESPONSIVE PROTEIN IAA17"/>
    <property type="match status" value="1"/>
</dbReference>
<dbReference type="GO" id="GO:0006355">
    <property type="term" value="P:regulation of DNA-templated transcription"/>
    <property type="evidence" value="ECO:0007669"/>
    <property type="project" value="InterPro"/>
</dbReference>
<dbReference type="Pfam" id="PF02309">
    <property type="entry name" value="AUX_IAA"/>
    <property type="match status" value="1"/>
</dbReference>
<keyword evidence="2" id="KW-0678">Repressor</keyword>
<dbReference type="PANTHER" id="PTHR31734:SF28">
    <property type="entry name" value="AUXIN-RESPONSIVE PROTEIN IAA13"/>
    <property type="match status" value="1"/>
</dbReference>
<comment type="similarity">
    <text evidence="2">Belongs to the Aux/IAA family.</text>
</comment>
<comment type="subunit">
    <text evidence="2">Homodimers and heterodimers.</text>
</comment>
<proteinExistence type="inferred from homology"/>
<evidence type="ECO:0000259" key="3">
    <source>
        <dbReference type="Pfam" id="PF02309"/>
    </source>
</evidence>
<evidence type="ECO:0000256" key="2">
    <source>
        <dbReference type="RuleBase" id="RU004549"/>
    </source>
</evidence>
<evidence type="ECO:0000313" key="5">
    <source>
        <dbReference type="Proteomes" id="UP001154282"/>
    </source>
</evidence>
<gene>
    <name evidence="4" type="ORF">LITE_LOCUS4450</name>
</gene>
<reference evidence="4" key="1">
    <citation type="submission" date="2022-08" db="EMBL/GenBank/DDBJ databases">
        <authorList>
            <person name="Gutierrez-Valencia J."/>
        </authorList>
    </citation>
    <scope>NUCLEOTIDE SEQUENCE</scope>
</reference>
<dbReference type="GO" id="GO:0005634">
    <property type="term" value="C:nucleus"/>
    <property type="evidence" value="ECO:0007669"/>
    <property type="project" value="UniProtKB-SubCell"/>
</dbReference>
<keyword evidence="2" id="KW-0804">Transcription</keyword>
<evidence type="ECO:0000256" key="1">
    <source>
        <dbReference type="ARBA" id="ARBA00025283"/>
    </source>
</evidence>
<dbReference type="EMBL" id="CAMGYJ010000002">
    <property type="protein sequence ID" value="CAI0384600.1"/>
    <property type="molecule type" value="Genomic_DNA"/>
</dbReference>
<name>A0AAV0HH31_9ROSI</name>
<dbReference type="InterPro" id="IPR033389">
    <property type="entry name" value="AUX/IAA_dom"/>
</dbReference>
<keyword evidence="2" id="KW-0927">Auxin signaling pathway</keyword>
<comment type="subcellular location">
    <subcellularLocation>
        <location evidence="2">Nucleus</location>
    </subcellularLocation>
</comment>
<keyword evidence="5" id="KW-1185">Reference proteome</keyword>
<dbReference type="InterPro" id="IPR003311">
    <property type="entry name" value="AUX_IAA"/>
</dbReference>
<organism evidence="4 5">
    <name type="scientific">Linum tenue</name>
    <dbReference type="NCBI Taxonomy" id="586396"/>
    <lineage>
        <taxon>Eukaryota</taxon>
        <taxon>Viridiplantae</taxon>
        <taxon>Streptophyta</taxon>
        <taxon>Embryophyta</taxon>
        <taxon>Tracheophyta</taxon>
        <taxon>Spermatophyta</taxon>
        <taxon>Magnoliopsida</taxon>
        <taxon>eudicotyledons</taxon>
        <taxon>Gunneridae</taxon>
        <taxon>Pentapetalae</taxon>
        <taxon>rosids</taxon>
        <taxon>fabids</taxon>
        <taxon>Malpighiales</taxon>
        <taxon>Linaceae</taxon>
        <taxon>Linum</taxon>
    </lineage>
</organism>
<dbReference type="GO" id="GO:0009734">
    <property type="term" value="P:auxin-activated signaling pathway"/>
    <property type="evidence" value="ECO:0007669"/>
    <property type="project" value="UniProtKB-UniRule"/>
</dbReference>
<sequence length="99" mass="11614">MAVQKTPPPAAFVKVSMDGAPYLRKVDLKLYNSYSDLSEQLRTKWDEGFYEREQAGRYLERFRIRAKLRGQRWRLDACWRCSLGDVRGVMQAVANNERV</sequence>
<evidence type="ECO:0000313" key="4">
    <source>
        <dbReference type="EMBL" id="CAI0384600.1"/>
    </source>
</evidence>